<evidence type="ECO:0000313" key="3">
    <source>
        <dbReference type="EMBL" id="KAL0056952.1"/>
    </source>
</evidence>
<gene>
    <name evidence="3" type="ORF">AAF712_016431</name>
</gene>
<feature type="non-terminal residue" evidence="3">
    <location>
        <position position="1"/>
    </location>
</feature>
<evidence type="ECO:0000259" key="2">
    <source>
        <dbReference type="Pfam" id="PF20152"/>
    </source>
</evidence>
<accession>A0ABR2Z8Y2</accession>
<dbReference type="PANTHER" id="PTHR40465">
    <property type="entry name" value="CHROMOSOME 1, WHOLE GENOME SHOTGUN SEQUENCE"/>
    <property type="match status" value="1"/>
</dbReference>
<sequence length="157" mass="17103">TIQTGALTSICAIIDLILFLVNPTALHLIFNFTLAKLYTNALMSSLNSRRGWGYSNGSNFNSQRTGTEGMASTQIIGGTLGGNNRRLQKTPSSANRFVRVALQRPQEVLINVDLESHELQDVDVMASRTRTDTNHLAIGGTNELKATNTEYDASDCV</sequence>
<keyword evidence="1" id="KW-0812">Transmembrane</keyword>
<dbReference type="Pfam" id="PF20152">
    <property type="entry name" value="DUF6534"/>
    <property type="match status" value="1"/>
</dbReference>
<dbReference type="PANTHER" id="PTHR40465:SF1">
    <property type="entry name" value="DUF6534 DOMAIN-CONTAINING PROTEIN"/>
    <property type="match status" value="1"/>
</dbReference>
<proteinExistence type="predicted"/>
<name>A0ABR2Z8Y2_9AGAR</name>
<keyword evidence="4" id="KW-1185">Reference proteome</keyword>
<dbReference type="EMBL" id="JBBXMP010000788">
    <property type="protein sequence ID" value="KAL0056952.1"/>
    <property type="molecule type" value="Genomic_DNA"/>
</dbReference>
<keyword evidence="1" id="KW-0472">Membrane</keyword>
<feature type="domain" description="DUF6534" evidence="2">
    <location>
        <begin position="1"/>
        <end position="50"/>
    </location>
</feature>
<reference evidence="3 4" key="1">
    <citation type="submission" date="2024-05" db="EMBL/GenBank/DDBJ databases">
        <title>A draft genome resource for the thread blight pathogen Marasmius tenuissimus strain MS-2.</title>
        <authorList>
            <person name="Yulfo-Soto G.E."/>
            <person name="Baruah I.K."/>
            <person name="Amoako-Attah I."/>
            <person name="Bukari Y."/>
            <person name="Meinhardt L.W."/>
            <person name="Bailey B.A."/>
            <person name="Cohen S.P."/>
        </authorList>
    </citation>
    <scope>NUCLEOTIDE SEQUENCE [LARGE SCALE GENOMIC DNA]</scope>
    <source>
        <strain evidence="3 4">MS-2</strain>
    </source>
</reference>
<evidence type="ECO:0000313" key="4">
    <source>
        <dbReference type="Proteomes" id="UP001437256"/>
    </source>
</evidence>
<protein>
    <recommendedName>
        <fullName evidence="2">DUF6534 domain-containing protein</fullName>
    </recommendedName>
</protein>
<dbReference type="Proteomes" id="UP001437256">
    <property type="component" value="Unassembled WGS sequence"/>
</dbReference>
<organism evidence="3 4">
    <name type="scientific">Marasmius tenuissimus</name>
    <dbReference type="NCBI Taxonomy" id="585030"/>
    <lineage>
        <taxon>Eukaryota</taxon>
        <taxon>Fungi</taxon>
        <taxon>Dikarya</taxon>
        <taxon>Basidiomycota</taxon>
        <taxon>Agaricomycotina</taxon>
        <taxon>Agaricomycetes</taxon>
        <taxon>Agaricomycetidae</taxon>
        <taxon>Agaricales</taxon>
        <taxon>Marasmiineae</taxon>
        <taxon>Marasmiaceae</taxon>
        <taxon>Marasmius</taxon>
    </lineage>
</organism>
<evidence type="ECO:0000256" key="1">
    <source>
        <dbReference type="SAM" id="Phobius"/>
    </source>
</evidence>
<keyword evidence="1" id="KW-1133">Transmembrane helix</keyword>
<feature type="transmembrane region" description="Helical" evidence="1">
    <location>
        <begin position="6"/>
        <end position="30"/>
    </location>
</feature>
<comment type="caution">
    <text evidence="3">The sequence shown here is derived from an EMBL/GenBank/DDBJ whole genome shotgun (WGS) entry which is preliminary data.</text>
</comment>
<dbReference type="InterPro" id="IPR045339">
    <property type="entry name" value="DUF6534"/>
</dbReference>